<feature type="transmembrane region" description="Helical" evidence="2">
    <location>
        <begin position="35"/>
        <end position="60"/>
    </location>
</feature>
<dbReference type="Pfam" id="PF14110">
    <property type="entry name" value="DUF4282"/>
    <property type="match status" value="1"/>
</dbReference>
<evidence type="ECO:0000256" key="1">
    <source>
        <dbReference type="SAM" id="MobiDB-lite"/>
    </source>
</evidence>
<feature type="transmembrane region" description="Helical" evidence="2">
    <location>
        <begin position="66"/>
        <end position="89"/>
    </location>
</feature>
<evidence type="ECO:0008006" key="5">
    <source>
        <dbReference type="Google" id="ProtNLM"/>
    </source>
</evidence>
<comment type="caution">
    <text evidence="3">The sequence shown here is derived from an EMBL/GenBank/DDBJ whole genome shotgun (WGS) entry which is preliminary data.</text>
</comment>
<dbReference type="Proteomes" id="UP000662572">
    <property type="component" value="Unassembled WGS sequence"/>
</dbReference>
<dbReference type="EMBL" id="BMZB01000001">
    <property type="protein sequence ID" value="GGZ19685.1"/>
    <property type="molecule type" value="Genomic_DNA"/>
</dbReference>
<keyword evidence="2" id="KW-1133">Transmembrane helix</keyword>
<evidence type="ECO:0000256" key="2">
    <source>
        <dbReference type="SAM" id="Phobius"/>
    </source>
</evidence>
<organism evidence="3 4">
    <name type="scientific">Asticcacaulis endophyticus</name>
    <dbReference type="NCBI Taxonomy" id="1395890"/>
    <lineage>
        <taxon>Bacteria</taxon>
        <taxon>Pseudomonadati</taxon>
        <taxon>Pseudomonadota</taxon>
        <taxon>Alphaproteobacteria</taxon>
        <taxon>Caulobacterales</taxon>
        <taxon>Caulobacteraceae</taxon>
        <taxon>Asticcacaulis</taxon>
    </lineage>
</organism>
<evidence type="ECO:0000313" key="4">
    <source>
        <dbReference type="Proteomes" id="UP000662572"/>
    </source>
</evidence>
<sequence length="160" mass="17910">MKRLIKQVFGSTSPGDIFFDLITFDRLITRPVIHLIYWAGLSLLLLSAFGVLGATVGIAMREEAPWGWFLAVPFLIGGLLFVFAGILLWRSFCEFYVAIFRIADDLRFLRKEAETASRQAPVAPVPEPRPTLDPQAPIDMGDPKDVMDSPFTNVRPAKEN</sequence>
<keyword evidence="4" id="KW-1185">Reference proteome</keyword>
<dbReference type="InterPro" id="IPR025557">
    <property type="entry name" value="DUF4282"/>
</dbReference>
<feature type="region of interest" description="Disordered" evidence="1">
    <location>
        <begin position="116"/>
        <end position="160"/>
    </location>
</feature>
<evidence type="ECO:0000313" key="3">
    <source>
        <dbReference type="EMBL" id="GGZ19685.1"/>
    </source>
</evidence>
<name>A0A918PQI1_9CAUL</name>
<dbReference type="RefSeq" id="WP_189484358.1">
    <property type="nucleotide sequence ID" value="NZ_BMZB01000001.1"/>
</dbReference>
<reference evidence="3" key="2">
    <citation type="submission" date="2020-09" db="EMBL/GenBank/DDBJ databases">
        <authorList>
            <person name="Sun Q."/>
            <person name="Kim S."/>
        </authorList>
    </citation>
    <scope>NUCLEOTIDE SEQUENCE</scope>
    <source>
        <strain evidence="3">KCTC 32296</strain>
    </source>
</reference>
<protein>
    <recommendedName>
        <fullName evidence="5">DUF4282 domain-containing protein</fullName>
    </recommendedName>
</protein>
<accession>A0A918PQI1</accession>
<gene>
    <name evidence="3" type="ORF">GCM10011273_00210</name>
</gene>
<keyword evidence="2" id="KW-0812">Transmembrane</keyword>
<proteinExistence type="predicted"/>
<reference evidence="3" key="1">
    <citation type="journal article" date="2014" name="Int. J. Syst. Evol. Microbiol.">
        <title>Complete genome sequence of Corynebacterium casei LMG S-19264T (=DSM 44701T), isolated from a smear-ripened cheese.</title>
        <authorList>
            <consortium name="US DOE Joint Genome Institute (JGI-PGF)"/>
            <person name="Walter F."/>
            <person name="Albersmeier A."/>
            <person name="Kalinowski J."/>
            <person name="Ruckert C."/>
        </authorList>
    </citation>
    <scope>NUCLEOTIDE SEQUENCE</scope>
    <source>
        <strain evidence="3">KCTC 32296</strain>
    </source>
</reference>
<keyword evidence="2" id="KW-0472">Membrane</keyword>
<dbReference type="AlphaFoldDB" id="A0A918PQI1"/>